<evidence type="ECO:0000313" key="4">
    <source>
        <dbReference type="Proteomes" id="UP000636010"/>
    </source>
</evidence>
<evidence type="ECO:0000313" key="1">
    <source>
        <dbReference type="EMBL" id="GGC23873.1"/>
    </source>
</evidence>
<name>A0A2T4DUZ0_9BACT</name>
<dbReference type="EMBL" id="PYVU01000009">
    <property type="protein sequence ID" value="PTB97620.1"/>
    <property type="molecule type" value="Genomic_DNA"/>
</dbReference>
<evidence type="ECO:0000313" key="2">
    <source>
        <dbReference type="EMBL" id="PTB97620.1"/>
    </source>
</evidence>
<proteinExistence type="predicted"/>
<dbReference type="Proteomes" id="UP000240608">
    <property type="component" value="Unassembled WGS sequence"/>
</dbReference>
<accession>A0A2T4DUZ0</accession>
<dbReference type="AlphaFoldDB" id="A0A2T4DUZ0"/>
<sequence>MAVLLSGCKYETPPEMVVGKWQIVKITENGHENTAQFVNKYNKFIIFSEDGTYTRGVLDSLSNKSWMLYSEKNELLLLNGSPVQGVKQWKIKASDNQLELTDKHGHFKILLNRIENLPEISIRTEKDLIGKWIVDKVTINGYNNTKEYAFPERWILLSKNGKFYNGGKDNNQNTGYWQLDENLTAINFFNNKETAETFISFYIDDDRIWYEKKDDDRNKPSVRIYFKKEM</sequence>
<keyword evidence="4" id="KW-1185">Reference proteome</keyword>
<organism evidence="2 3">
    <name type="scientific">Marivirga lumbricoides</name>
    <dbReference type="NCBI Taxonomy" id="1046115"/>
    <lineage>
        <taxon>Bacteria</taxon>
        <taxon>Pseudomonadati</taxon>
        <taxon>Bacteroidota</taxon>
        <taxon>Cytophagia</taxon>
        <taxon>Cytophagales</taxon>
        <taxon>Marivirgaceae</taxon>
        <taxon>Marivirga</taxon>
    </lineage>
</organism>
<dbReference type="Proteomes" id="UP000636010">
    <property type="component" value="Unassembled WGS sequence"/>
</dbReference>
<dbReference type="EMBL" id="BMEC01000002">
    <property type="protein sequence ID" value="GGC23873.1"/>
    <property type="molecule type" value="Genomic_DNA"/>
</dbReference>
<reference evidence="1" key="4">
    <citation type="submission" date="2024-05" db="EMBL/GenBank/DDBJ databases">
        <authorList>
            <person name="Sun Q."/>
            <person name="Zhou Y."/>
        </authorList>
    </citation>
    <scope>NUCLEOTIDE SEQUENCE</scope>
    <source>
        <strain evidence="1">CGMCC 1.10832</strain>
    </source>
</reference>
<reference evidence="2 3" key="2">
    <citation type="submission" date="2018-03" db="EMBL/GenBank/DDBJ databases">
        <title>Cross-interface Injection: A General Nanoliter Liquid Handling Method Applied to Single Cells Genome Amplification Automated Nanoliter Liquid Handling Applied to Single Cell Multiple Displacement Amplification.</title>
        <authorList>
            <person name="Yun J."/>
            <person name="Xu P."/>
            <person name="Xu J."/>
            <person name="Dai X."/>
            <person name="Wang Y."/>
            <person name="Zheng X."/>
            <person name="Cao C."/>
            <person name="Yi Q."/>
            <person name="Zhu Y."/>
            <person name="Wang L."/>
            <person name="Dong Z."/>
            <person name="Huang Y."/>
            <person name="Huang L."/>
            <person name="Du W."/>
        </authorList>
    </citation>
    <scope>NUCLEOTIDE SEQUENCE [LARGE SCALE GENOMIC DNA]</scope>
    <source>
        <strain evidence="2 3">Z-D1-2</strain>
    </source>
</reference>
<comment type="caution">
    <text evidence="2">The sequence shown here is derived from an EMBL/GenBank/DDBJ whole genome shotgun (WGS) entry which is preliminary data.</text>
</comment>
<gene>
    <name evidence="2" type="ORF">C9994_01930</name>
    <name evidence="1" type="ORF">GCM10011506_06330</name>
</gene>
<evidence type="ECO:0000313" key="3">
    <source>
        <dbReference type="Proteomes" id="UP000240608"/>
    </source>
</evidence>
<evidence type="ECO:0008006" key="5">
    <source>
        <dbReference type="Google" id="ProtNLM"/>
    </source>
</evidence>
<reference evidence="1" key="1">
    <citation type="journal article" date="2014" name="Int. J. Syst. Evol. Microbiol.">
        <title>Complete genome of a new Firmicutes species belonging to the dominant human colonic microbiota ('Ruminococcus bicirculans') reveals two chromosomes and a selective capacity to utilize plant glucans.</title>
        <authorList>
            <consortium name="NISC Comparative Sequencing Program"/>
            <person name="Wegmann U."/>
            <person name="Louis P."/>
            <person name="Goesmann A."/>
            <person name="Henrissat B."/>
            <person name="Duncan S.H."/>
            <person name="Flint H.J."/>
        </authorList>
    </citation>
    <scope>NUCLEOTIDE SEQUENCE</scope>
    <source>
        <strain evidence="1">CGMCC 1.10832</strain>
    </source>
</reference>
<reference evidence="4" key="3">
    <citation type="journal article" date="2019" name="Int. J. Syst. Evol. Microbiol.">
        <title>The Global Catalogue of Microorganisms (GCM) 10K type strain sequencing project: providing services to taxonomists for standard genome sequencing and annotation.</title>
        <authorList>
            <consortium name="The Broad Institute Genomics Platform"/>
            <consortium name="The Broad Institute Genome Sequencing Center for Infectious Disease"/>
            <person name="Wu L."/>
            <person name="Ma J."/>
        </authorList>
    </citation>
    <scope>NUCLEOTIDE SEQUENCE [LARGE SCALE GENOMIC DNA]</scope>
    <source>
        <strain evidence="4">CGMCC 1.10832</strain>
    </source>
</reference>
<dbReference type="RefSeq" id="WP_229712485.1">
    <property type="nucleotide sequence ID" value="NZ_BMEC01000002.1"/>
</dbReference>
<protein>
    <recommendedName>
        <fullName evidence="5">Lipocalin-like domain-containing protein</fullName>
    </recommendedName>
</protein>